<dbReference type="GO" id="GO:0016491">
    <property type="term" value="F:oxidoreductase activity"/>
    <property type="evidence" value="ECO:0007669"/>
    <property type="project" value="UniProtKB-KW"/>
</dbReference>
<keyword evidence="8" id="KW-1185">Reference proteome</keyword>
<comment type="caution">
    <text evidence="7">The sequence shown here is derived from an EMBL/GenBank/DDBJ whole genome shotgun (WGS) entry which is preliminary data.</text>
</comment>
<name>A0A9N9W8F4_9HYPO</name>
<dbReference type="InterPro" id="IPR036318">
    <property type="entry name" value="FAD-bd_PCMH-like_sf"/>
</dbReference>
<dbReference type="PANTHER" id="PTHR42973:SF39">
    <property type="entry name" value="FAD-BINDING PCMH-TYPE DOMAIN-CONTAINING PROTEIN"/>
    <property type="match status" value="1"/>
</dbReference>
<keyword evidence="5" id="KW-0560">Oxidoreductase</keyword>
<dbReference type="OrthoDB" id="415825at2759"/>
<dbReference type="Gene3D" id="3.30.465.10">
    <property type="match status" value="1"/>
</dbReference>
<reference evidence="7" key="1">
    <citation type="submission" date="2021-10" db="EMBL/GenBank/DDBJ databases">
        <authorList>
            <person name="Piombo E."/>
        </authorList>
    </citation>
    <scope>NUCLEOTIDE SEQUENCE</scope>
</reference>
<evidence type="ECO:0000256" key="4">
    <source>
        <dbReference type="ARBA" id="ARBA00022827"/>
    </source>
</evidence>
<dbReference type="InterPro" id="IPR012951">
    <property type="entry name" value="BBE"/>
</dbReference>
<dbReference type="InterPro" id="IPR006094">
    <property type="entry name" value="Oxid_FAD_bind_N"/>
</dbReference>
<dbReference type="InterPro" id="IPR050416">
    <property type="entry name" value="FAD-linked_Oxidoreductase"/>
</dbReference>
<comment type="similarity">
    <text evidence="2">Belongs to the oxygen-dependent FAD-linked oxidoreductase family.</text>
</comment>
<dbReference type="PANTHER" id="PTHR42973">
    <property type="entry name" value="BINDING OXIDOREDUCTASE, PUTATIVE (AFU_ORTHOLOGUE AFUA_1G17690)-RELATED"/>
    <property type="match status" value="1"/>
</dbReference>
<dbReference type="GO" id="GO:0071949">
    <property type="term" value="F:FAD binding"/>
    <property type="evidence" value="ECO:0007669"/>
    <property type="project" value="InterPro"/>
</dbReference>
<dbReference type="Pfam" id="PF08031">
    <property type="entry name" value="BBE"/>
    <property type="match status" value="1"/>
</dbReference>
<keyword evidence="4" id="KW-0274">FAD</keyword>
<evidence type="ECO:0000256" key="3">
    <source>
        <dbReference type="ARBA" id="ARBA00022630"/>
    </source>
</evidence>
<evidence type="ECO:0000313" key="7">
    <source>
        <dbReference type="EMBL" id="CAH0045454.1"/>
    </source>
</evidence>
<evidence type="ECO:0000256" key="1">
    <source>
        <dbReference type="ARBA" id="ARBA00001974"/>
    </source>
</evidence>
<sequence>MPLIVWRESADPDAYETARTSRLFNGVIPRRYPVAIAFAKSEQDIVDAVKTAIQKNHRISIRAGGHSYAAWSLRSDALLLDLGQYVEMDLDENSGIVRASPGVTGGQLNAYLSTRGRAFPVGHCPDVALGGFLLGGGMGWNTNNWGWACESIVAIDLVTASGELIKADAHNNTDLFWAARGGGPAFPGVVTRFHLQTQPAPEVIRSSVYVYPAEHYSDAFNWIIKIASSVDQLVEITVVGSYKEEVQDTCLTIILLAFGDDEDAMVGILQKVDQSHPAGSLSRSFSEETSLHRELGNKYKAYPIGHRYKVDNVFLNNDADVAELLRPAFTTLPTRKSLALWSSMRPRSTRALTDMALSIQSDHYFALYVIWENEADDLENGAWLAGVMNEVKRQAAGAYLGEQDFQAREARLWGSQQYERLVGIKRKWDPSHRICGCLGLEELD</sequence>
<comment type="cofactor">
    <cofactor evidence="1">
        <name>FAD</name>
        <dbReference type="ChEBI" id="CHEBI:57692"/>
    </cofactor>
</comment>
<dbReference type="Gene3D" id="3.30.43.10">
    <property type="entry name" value="Uridine Diphospho-n-acetylenolpyruvylglucosamine Reductase, domain 2"/>
    <property type="match status" value="1"/>
</dbReference>
<dbReference type="EMBL" id="CABFOC020000011">
    <property type="protein sequence ID" value="CAH0045454.1"/>
    <property type="molecule type" value="Genomic_DNA"/>
</dbReference>
<gene>
    <name evidence="7" type="ORF">CSOL1703_00011204</name>
</gene>
<accession>A0A9N9W8F4</accession>
<dbReference type="Gene3D" id="3.40.462.20">
    <property type="match status" value="1"/>
</dbReference>
<evidence type="ECO:0000259" key="6">
    <source>
        <dbReference type="PROSITE" id="PS51387"/>
    </source>
</evidence>
<protein>
    <recommendedName>
        <fullName evidence="6">FAD-binding PCMH-type domain-containing protein</fullName>
    </recommendedName>
</protein>
<dbReference type="PROSITE" id="PS00862">
    <property type="entry name" value="OX2_COVAL_FAD"/>
    <property type="match status" value="1"/>
</dbReference>
<organism evidence="7 8">
    <name type="scientific">Clonostachys solani</name>
    <dbReference type="NCBI Taxonomy" id="160281"/>
    <lineage>
        <taxon>Eukaryota</taxon>
        <taxon>Fungi</taxon>
        <taxon>Dikarya</taxon>
        <taxon>Ascomycota</taxon>
        <taxon>Pezizomycotina</taxon>
        <taxon>Sordariomycetes</taxon>
        <taxon>Hypocreomycetidae</taxon>
        <taxon>Hypocreales</taxon>
        <taxon>Bionectriaceae</taxon>
        <taxon>Clonostachys</taxon>
    </lineage>
</organism>
<dbReference type="PROSITE" id="PS51387">
    <property type="entry name" value="FAD_PCMH"/>
    <property type="match status" value="1"/>
</dbReference>
<dbReference type="AlphaFoldDB" id="A0A9N9W8F4"/>
<dbReference type="InterPro" id="IPR016167">
    <property type="entry name" value="FAD-bd_PCMH_sub1"/>
</dbReference>
<evidence type="ECO:0000256" key="5">
    <source>
        <dbReference type="ARBA" id="ARBA00023002"/>
    </source>
</evidence>
<dbReference type="Proteomes" id="UP000775872">
    <property type="component" value="Unassembled WGS sequence"/>
</dbReference>
<keyword evidence="3" id="KW-0285">Flavoprotein</keyword>
<dbReference type="InterPro" id="IPR016166">
    <property type="entry name" value="FAD-bd_PCMH"/>
</dbReference>
<evidence type="ECO:0000313" key="8">
    <source>
        <dbReference type="Proteomes" id="UP000775872"/>
    </source>
</evidence>
<dbReference type="Pfam" id="PF01565">
    <property type="entry name" value="FAD_binding_4"/>
    <property type="match status" value="1"/>
</dbReference>
<proteinExistence type="inferred from homology"/>
<feature type="domain" description="FAD-binding PCMH-type" evidence="6">
    <location>
        <begin position="29"/>
        <end position="200"/>
    </location>
</feature>
<evidence type="ECO:0000256" key="2">
    <source>
        <dbReference type="ARBA" id="ARBA00005466"/>
    </source>
</evidence>
<dbReference type="InterPro" id="IPR016169">
    <property type="entry name" value="FAD-bd_PCMH_sub2"/>
</dbReference>
<dbReference type="InterPro" id="IPR006093">
    <property type="entry name" value="Oxy_OxRdtase_FAD_BS"/>
</dbReference>
<dbReference type="SUPFAM" id="SSF56176">
    <property type="entry name" value="FAD-binding/transporter-associated domain-like"/>
    <property type="match status" value="1"/>
</dbReference>